<evidence type="ECO:0008006" key="4">
    <source>
        <dbReference type="Google" id="ProtNLM"/>
    </source>
</evidence>
<feature type="transmembrane region" description="Helical" evidence="1">
    <location>
        <begin position="234"/>
        <end position="258"/>
    </location>
</feature>
<dbReference type="OrthoDB" id="2149840at2759"/>
<organism evidence="2 3">
    <name type="scientific">Anaeramoeba ignava</name>
    <name type="common">Anaerobic marine amoeba</name>
    <dbReference type="NCBI Taxonomy" id="1746090"/>
    <lineage>
        <taxon>Eukaryota</taxon>
        <taxon>Metamonada</taxon>
        <taxon>Anaeramoebidae</taxon>
        <taxon>Anaeramoeba</taxon>
    </lineage>
</organism>
<feature type="transmembrane region" description="Helical" evidence="1">
    <location>
        <begin position="120"/>
        <end position="141"/>
    </location>
</feature>
<evidence type="ECO:0000256" key="1">
    <source>
        <dbReference type="SAM" id="Phobius"/>
    </source>
</evidence>
<keyword evidence="3" id="KW-1185">Reference proteome</keyword>
<evidence type="ECO:0000313" key="2">
    <source>
        <dbReference type="EMBL" id="KAJ5070561.1"/>
    </source>
</evidence>
<reference evidence="2" key="1">
    <citation type="submission" date="2022-10" db="EMBL/GenBank/DDBJ databases">
        <title>Novel sulphate-reducing endosymbionts in the free-living metamonad Anaeramoeba.</title>
        <authorList>
            <person name="Jerlstrom-Hultqvist J."/>
            <person name="Cepicka I."/>
            <person name="Gallot-Lavallee L."/>
            <person name="Salas-Leiva D."/>
            <person name="Curtis B.A."/>
            <person name="Zahonova K."/>
            <person name="Pipaliya S."/>
            <person name="Dacks J."/>
            <person name="Roger A.J."/>
        </authorList>
    </citation>
    <scope>NUCLEOTIDE SEQUENCE</scope>
    <source>
        <strain evidence="2">BMAN</strain>
    </source>
</reference>
<name>A0A9Q0LD82_ANAIG</name>
<gene>
    <name evidence="2" type="ORF">M0811_10830</name>
</gene>
<dbReference type="AlphaFoldDB" id="A0A9Q0LD82"/>
<dbReference type="PANTHER" id="PTHR31061">
    <property type="entry name" value="LD22376P"/>
    <property type="match status" value="1"/>
</dbReference>
<accession>A0A9Q0LD82</accession>
<feature type="transmembrane region" description="Helical" evidence="1">
    <location>
        <begin position="291"/>
        <end position="312"/>
    </location>
</feature>
<sequence>MSEETNLLINQPLEEIPKKEEEPVKKGSTVLQTRLHSLDVFRGITMFFMIMVDDMGDFDYVYWTFNHSEWNGCTPADVVFPAFIFIVGVAIPFALTRTLQKSHRWFELRKNIRNKIFLKISRRAVLLWVIGLFLNITANLYKFKKWRIMGILQRIGTVYFFLAFSFVLFNGFWLVQLIVVSVFALIYVVVMYSYKVPGCDKGSAFTDYCNPSGYFDRQVLTRHHMIYPTDPEGLFSTFSASINLFFGLSCGLIILLYFRDKKNTLRYNSLILKRLIFGSKFFIAYPRLYKIFLLSIPGFIGLFLGLILKIWIPWNKSIWSLSFAFFTSGISGLLLVFLHIVVDLNRYGRPILKIFEWMGTNPLVVFVLMVLLEILLLRANVGNVQLWHYIYIHGYNSWISNKKFASFVFAFCHFILWDLVSFILYRKRIFIKL</sequence>
<feature type="transmembrane region" description="Helical" evidence="1">
    <location>
        <begin position="404"/>
        <end position="425"/>
    </location>
</feature>
<feature type="transmembrane region" description="Helical" evidence="1">
    <location>
        <begin position="147"/>
        <end position="169"/>
    </location>
</feature>
<feature type="transmembrane region" description="Helical" evidence="1">
    <location>
        <begin position="318"/>
        <end position="342"/>
    </location>
</feature>
<dbReference type="OMA" id="WHGFTFY"/>
<proteinExistence type="predicted"/>
<dbReference type="EMBL" id="JAPDFW010000094">
    <property type="protein sequence ID" value="KAJ5070561.1"/>
    <property type="molecule type" value="Genomic_DNA"/>
</dbReference>
<protein>
    <recommendedName>
        <fullName evidence="4">DUF5009 domain-containing protein</fullName>
    </recommendedName>
</protein>
<dbReference type="Proteomes" id="UP001149090">
    <property type="component" value="Unassembled WGS sequence"/>
</dbReference>
<feature type="transmembrane region" description="Helical" evidence="1">
    <location>
        <begin position="174"/>
        <end position="194"/>
    </location>
</feature>
<comment type="caution">
    <text evidence="2">The sequence shown here is derived from an EMBL/GenBank/DDBJ whole genome shotgun (WGS) entry which is preliminary data.</text>
</comment>
<keyword evidence="1" id="KW-0472">Membrane</keyword>
<keyword evidence="1" id="KW-0812">Transmembrane</keyword>
<feature type="transmembrane region" description="Helical" evidence="1">
    <location>
        <begin position="78"/>
        <end position="99"/>
    </location>
</feature>
<evidence type="ECO:0000313" key="3">
    <source>
        <dbReference type="Proteomes" id="UP001149090"/>
    </source>
</evidence>
<keyword evidence="1" id="KW-1133">Transmembrane helix</keyword>
<dbReference type="PANTHER" id="PTHR31061:SF24">
    <property type="entry name" value="LD22376P"/>
    <property type="match status" value="1"/>
</dbReference>
<feature type="transmembrane region" description="Helical" evidence="1">
    <location>
        <begin position="354"/>
        <end position="377"/>
    </location>
</feature>